<feature type="domain" description="VWFA" evidence="4">
    <location>
        <begin position="298"/>
        <end position="471"/>
    </location>
</feature>
<dbReference type="Gene3D" id="3.40.50.410">
    <property type="entry name" value="von Willebrand factor, type A domain"/>
    <property type="match status" value="3"/>
</dbReference>
<feature type="domain" description="VWFA" evidence="4">
    <location>
        <begin position="556"/>
        <end position="738"/>
    </location>
</feature>
<dbReference type="SUPFAM" id="SSF53300">
    <property type="entry name" value="vWA-like"/>
    <property type="match status" value="3"/>
</dbReference>
<feature type="domain" description="VWFA" evidence="4">
    <location>
        <begin position="51"/>
        <end position="237"/>
    </location>
</feature>
<dbReference type="InterPro" id="IPR036465">
    <property type="entry name" value="vWFA_dom_sf"/>
</dbReference>
<dbReference type="Pfam" id="PF00092">
    <property type="entry name" value="VWA"/>
    <property type="match status" value="3"/>
</dbReference>
<dbReference type="AlphaFoldDB" id="A9V3J5"/>
<name>A9V3J5_MONBE</name>
<dbReference type="EMBL" id="CH991557">
    <property type="protein sequence ID" value="EDQ87824.1"/>
    <property type="molecule type" value="Genomic_DNA"/>
</dbReference>
<dbReference type="CDD" id="cd00198">
    <property type="entry name" value="vWFA"/>
    <property type="match status" value="1"/>
</dbReference>
<evidence type="ECO:0000256" key="1">
    <source>
        <dbReference type="SAM" id="MobiDB-lite"/>
    </source>
</evidence>
<keyword evidence="6" id="KW-1185">Reference proteome</keyword>
<keyword evidence="2" id="KW-0472">Membrane</keyword>
<dbReference type="PROSITE" id="PS50234">
    <property type="entry name" value="VWFA"/>
    <property type="match status" value="3"/>
</dbReference>
<dbReference type="PANTHER" id="PTHR24020">
    <property type="entry name" value="COLLAGEN ALPHA"/>
    <property type="match status" value="1"/>
</dbReference>
<evidence type="ECO:0000259" key="4">
    <source>
        <dbReference type="PROSITE" id="PS50234"/>
    </source>
</evidence>
<dbReference type="CDD" id="cd00064">
    <property type="entry name" value="FU"/>
    <property type="match status" value="1"/>
</dbReference>
<sequence>MRLLTFLALLACATATRHGGMKALKSHLPQRMKNRSILVPWSPPFYVACGDVVVVLDASSSVAWAWWFSAPSPNWSLTCTHMAPQSSTSRTSFAPHTFPPQRPPVRASTSLAPTIIQRHTCSLILFPCAFDSHPIAFATLHTGAALEFTAGIFVDTRADPSKPLNIVLLTDGHTLEEEDVLRAGIDRVQTDNVYVHAIGVGYGLDAAELGLIATSDEYVTQVPAYAELLELSFASELVDSFACASHASSSPAVTTTPAAPTKTRSSQPKPSTTLTTTTATTTTAGSNEGKSCWERAQDVVFVLDGSDHTEASDFASYKKFISHFMTQAGPNTRPALVVAADTAHVEFSFADATPLRQLKTLLSNAGQRFSSNQDLGPALAMAAELLDNLQAGARPWAEKVIVLITPNAHLNPSSAIENIETIRLAADRLVAVGMGGADSAVLRTLAGANDATFALKHTGALLASTEMIVEVALCLDYEIDHQNLICQDGLIHETNVACACADEHCRTCERAGGHEQCRTCMDGRLSLGHACANTCPDTFVDRDGECVSPLTPFSAHIVLALDDSTSVGYAGFQRQVTWASSLAQLLTFDSGVIQMGAFSFDDRVQPISRFTSVEVLVDTLQSAKWTGGASSLAEALSFTGARYFQDLSLPADHRRILVILLDGAADDTVAQVARQATQLRQMGVTIFAIAVQDSNDVQQQEAQLMAAVSSTVEYHLMRVPNMEALMDANLIVEFASRLAGEDGTNPTTRRPPTTTQKLPDPTTLLPSPEPTLLPTPTIATMPRTPERRPVTTTATAKHRPTTRRPESGNGVSVLEQDSGSSSDQNVLATPGAIVGMAVAACVLVAALGMAAYRYQRARQSVDLQLQLEWQDSWTGRTLQLQQQPFESTV</sequence>
<dbReference type="Proteomes" id="UP000001357">
    <property type="component" value="Unassembled WGS sequence"/>
</dbReference>
<accession>A9V3J5</accession>
<evidence type="ECO:0000313" key="5">
    <source>
        <dbReference type="EMBL" id="EDQ87824.1"/>
    </source>
</evidence>
<dbReference type="RefSeq" id="XP_001747357.1">
    <property type="nucleotide sequence ID" value="XM_001747305.1"/>
</dbReference>
<feature type="region of interest" description="Disordered" evidence="1">
    <location>
        <begin position="740"/>
        <end position="824"/>
    </location>
</feature>
<keyword evidence="3" id="KW-0732">Signal</keyword>
<feature type="compositionally biased region" description="Low complexity" evidence="1">
    <location>
        <begin position="248"/>
        <end position="284"/>
    </location>
</feature>
<dbReference type="KEGG" id="mbr:MONBRDRAFT_9712"/>
<dbReference type="GeneID" id="5892579"/>
<dbReference type="InterPro" id="IPR050525">
    <property type="entry name" value="ECM_Assembly_Org"/>
</dbReference>
<dbReference type="SUPFAM" id="SSF57184">
    <property type="entry name" value="Growth factor receptor domain"/>
    <property type="match status" value="1"/>
</dbReference>
<feature type="chain" id="PRO_5012248976" description="VWFA domain-containing protein" evidence="3">
    <location>
        <begin position="16"/>
        <end position="889"/>
    </location>
</feature>
<dbReference type="InterPro" id="IPR009030">
    <property type="entry name" value="Growth_fac_rcpt_cys_sf"/>
</dbReference>
<keyword evidence="2" id="KW-0812">Transmembrane</keyword>
<evidence type="ECO:0000313" key="6">
    <source>
        <dbReference type="Proteomes" id="UP000001357"/>
    </source>
</evidence>
<proteinExistence type="predicted"/>
<feature type="compositionally biased region" description="Polar residues" evidence="1">
    <location>
        <begin position="815"/>
        <end position="824"/>
    </location>
</feature>
<dbReference type="InParanoid" id="A9V3J5"/>
<protein>
    <recommendedName>
        <fullName evidence="4">VWFA domain-containing protein</fullName>
    </recommendedName>
</protein>
<evidence type="ECO:0000256" key="3">
    <source>
        <dbReference type="SAM" id="SignalP"/>
    </source>
</evidence>
<dbReference type="SMART" id="SM00327">
    <property type="entry name" value="VWA"/>
    <property type="match status" value="3"/>
</dbReference>
<dbReference type="eggNOG" id="KOG1217">
    <property type="taxonomic scope" value="Eukaryota"/>
</dbReference>
<keyword evidence="2" id="KW-1133">Transmembrane helix</keyword>
<organism evidence="5 6">
    <name type="scientific">Monosiga brevicollis</name>
    <name type="common">Choanoflagellate</name>
    <dbReference type="NCBI Taxonomy" id="81824"/>
    <lineage>
        <taxon>Eukaryota</taxon>
        <taxon>Choanoflagellata</taxon>
        <taxon>Craspedida</taxon>
        <taxon>Salpingoecidae</taxon>
        <taxon>Monosiga</taxon>
    </lineage>
</organism>
<evidence type="ECO:0000256" key="2">
    <source>
        <dbReference type="SAM" id="Phobius"/>
    </source>
</evidence>
<feature type="compositionally biased region" description="Low complexity" evidence="1">
    <location>
        <begin position="774"/>
        <end position="783"/>
    </location>
</feature>
<dbReference type="InterPro" id="IPR002035">
    <property type="entry name" value="VWF_A"/>
</dbReference>
<gene>
    <name evidence="5" type="ORF">MONBRDRAFT_9712</name>
</gene>
<reference evidence="5 6" key="1">
    <citation type="journal article" date="2008" name="Nature">
        <title>The genome of the choanoflagellate Monosiga brevicollis and the origin of metazoans.</title>
        <authorList>
            <consortium name="JGI Sequencing"/>
            <person name="King N."/>
            <person name="Westbrook M.J."/>
            <person name="Young S.L."/>
            <person name="Kuo A."/>
            <person name="Abedin M."/>
            <person name="Chapman J."/>
            <person name="Fairclough S."/>
            <person name="Hellsten U."/>
            <person name="Isogai Y."/>
            <person name="Letunic I."/>
            <person name="Marr M."/>
            <person name="Pincus D."/>
            <person name="Putnam N."/>
            <person name="Rokas A."/>
            <person name="Wright K.J."/>
            <person name="Zuzow R."/>
            <person name="Dirks W."/>
            <person name="Good M."/>
            <person name="Goodstein D."/>
            <person name="Lemons D."/>
            <person name="Li W."/>
            <person name="Lyons J.B."/>
            <person name="Morris A."/>
            <person name="Nichols S."/>
            <person name="Richter D.J."/>
            <person name="Salamov A."/>
            <person name="Bork P."/>
            <person name="Lim W.A."/>
            <person name="Manning G."/>
            <person name="Miller W.T."/>
            <person name="McGinnis W."/>
            <person name="Shapiro H."/>
            <person name="Tjian R."/>
            <person name="Grigoriev I.V."/>
            <person name="Rokhsar D."/>
        </authorList>
    </citation>
    <scope>NUCLEOTIDE SEQUENCE [LARGE SCALE GENOMIC DNA]</scope>
    <source>
        <strain evidence="6">MX1 / ATCC 50154</strain>
    </source>
</reference>
<dbReference type="PANTHER" id="PTHR24020:SF84">
    <property type="entry name" value="VWFA DOMAIN-CONTAINING PROTEIN"/>
    <property type="match status" value="1"/>
</dbReference>
<dbReference type="CDD" id="cd01450">
    <property type="entry name" value="vWFA_subfamily_ECM"/>
    <property type="match status" value="2"/>
</dbReference>
<feature type="signal peptide" evidence="3">
    <location>
        <begin position="1"/>
        <end position="15"/>
    </location>
</feature>
<dbReference type="STRING" id="81824.A9V3J5"/>
<feature type="transmembrane region" description="Helical" evidence="2">
    <location>
        <begin position="831"/>
        <end position="852"/>
    </location>
</feature>
<feature type="compositionally biased region" description="Low complexity" evidence="1">
    <location>
        <begin position="744"/>
        <end position="766"/>
    </location>
</feature>
<feature type="region of interest" description="Disordered" evidence="1">
    <location>
        <begin position="248"/>
        <end position="289"/>
    </location>
</feature>
<dbReference type="InterPro" id="IPR006212">
    <property type="entry name" value="Furin_repeat"/>
</dbReference>